<sequence>MLKSLKLSLLVLLISAPALADGLAVPADVISVYDGDTFKANAHPWPGMTMNVSIRVNGVDTPEIRGKCQAEKDTAIAARDYVREVLGESVILKNVKRGKYAGRVVADVYLEDGRNLTELLIAAGLGRAYDGGKRSGWCD</sequence>
<evidence type="ECO:0000313" key="4">
    <source>
        <dbReference type="Proteomes" id="UP001597294"/>
    </source>
</evidence>
<comment type="caution">
    <text evidence="3">The sequence shown here is derived from an EMBL/GenBank/DDBJ whole genome shotgun (WGS) entry which is preliminary data.</text>
</comment>
<keyword evidence="4" id="KW-1185">Reference proteome</keyword>
<dbReference type="Gene3D" id="2.40.50.90">
    <property type="match status" value="1"/>
</dbReference>
<keyword evidence="1" id="KW-0732">Signal</keyword>
<organism evidence="3 4">
    <name type="scientific">Kiloniella antarctica</name>
    <dbReference type="NCBI Taxonomy" id="1550907"/>
    <lineage>
        <taxon>Bacteria</taxon>
        <taxon>Pseudomonadati</taxon>
        <taxon>Pseudomonadota</taxon>
        <taxon>Alphaproteobacteria</taxon>
        <taxon>Rhodospirillales</taxon>
        <taxon>Kiloniellaceae</taxon>
        <taxon>Kiloniella</taxon>
    </lineage>
</organism>
<dbReference type="Pfam" id="PF00565">
    <property type="entry name" value="SNase"/>
    <property type="match status" value="1"/>
</dbReference>
<dbReference type="Proteomes" id="UP001597294">
    <property type="component" value="Unassembled WGS sequence"/>
</dbReference>
<proteinExistence type="predicted"/>
<dbReference type="InterPro" id="IPR035437">
    <property type="entry name" value="SNase_OB-fold_sf"/>
</dbReference>
<reference evidence="4" key="1">
    <citation type="journal article" date="2019" name="Int. J. Syst. Evol. Microbiol.">
        <title>The Global Catalogue of Microorganisms (GCM) 10K type strain sequencing project: providing services to taxonomists for standard genome sequencing and annotation.</title>
        <authorList>
            <consortium name="The Broad Institute Genomics Platform"/>
            <consortium name="The Broad Institute Genome Sequencing Center for Infectious Disease"/>
            <person name="Wu L."/>
            <person name="Ma J."/>
        </authorList>
    </citation>
    <scope>NUCLEOTIDE SEQUENCE [LARGE SCALE GENOMIC DNA]</scope>
    <source>
        <strain evidence="4">CGMCC 4.7192</strain>
    </source>
</reference>
<dbReference type="PROSITE" id="PS50830">
    <property type="entry name" value="TNASE_3"/>
    <property type="match status" value="1"/>
</dbReference>
<dbReference type="SMART" id="SM00318">
    <property type="entry name" value="SNc"/>
    <property type="match status" value="1"/>
</dbReference>
<name>A0ABW5BKK4_9PROT</name>
<dbReference type="SUPFAM" id="SSF50199">
    <property type="entry name" value="Staphylococcal nuclease"/>
    <property type="match status" value="1"/>
</dbReference>
<evidence type="ECO:0000259" key="2">
    <source>
        <dbReference type="PROSITE" id="PS50830"/>
    </source>
</evidence>
<feature type="signal peptide" evidence="1">
    <location>
        <begin position="1"/>
        <end position="20"/>
    </location>
</feature>
<evidence type="ECO:0000256" key="1">
    <source>
        <dbReference type="SAM" id="SignalP"/>
    </source>
</evidence>
<gene>
    <name evidence="3" type="ORF">ACFSKO_13545</name>
</gene>
<feature type="domain" description="TNase-like" evidence="2">
    <location>
        <begin position="23"/>
        <end position="139"/>
    </location>
</feature>
<feature type="chain" id="PRO_5046991328" evidence="1">
    <location>
        <begin position="21"/>
        <end position="139"/>
    </location>
</feature>
<dbReference type="RefSeq" id="WP_380252492.1">
    <property type="nucleotide sequence ID" value="NZ_JBHUII010000006.1"/>
</dbReference>
<evidence type="ECO:0000313" key="3">
    <source>
        <dbReference type="EMBL" id="MFD2206652.1"/>
    </source>
</evidence>
<accession>A0ABW5BKK4</accession>
<protein>
    <submittedName>
        <fullName evidence="3">Thermonuclease family protein</fullName>
    </submittedName>
</protein>
<dbReference type="EMBL" id="JBHUII010000006">
    <property type="protein sequence ID" value="MFD2206652.1"/>
    <property type="molecule type" value="Genomic_DNA"/>
</dbReference>
<dbReference type="InterPro" id="IPR016071">
    <property type="entry name" value="Staphylococal_nuclease_OB-fold"/>
</dbReference>